<evidence type="ECO:0000313" key="9">
    <source>
        <dbReference type="Proteomes" id="UP000800097"/>
    </source>
</evidence>
<protein>
    <recommendedName>
        <fullName evidence="10">NADH-ubiquinone oxidoreductase 213 kDa subunit</fullName>
    </recommendedName>
</protein>
<gene>
    <name evidence="8" type="ORF">EI97DRAFT_465694</name>
</gene>
<sequence>MAKPPEHFHPHDTLANTARTTLQTGIGGAFMAGAENALRKQNVGAMGIITRSGGIIALFAGVGATYQFTRDSAANLRQVDDTYNEAIAGFLAGLALGLPKRSIAVMLGAGALTSITMAGFHYTGGFRGYKKDLVHAPGEDDVDVKEKNKAEYRRPISEIISDLGEGRGIYAPGYEERRRQRLLAKYGIDVGEAQGSRA</sequence>
<evidence type="ECO:0000256" key="1">
    <source>
        <dbReference type="ARBA" id="ARBA00004448"/>
    </source>
</evidence>
<keyword evidence="3" id="KW-0999">Mitochondrion inner membrane</keyword>
<dbReference type="GO" id="GO:0006120">
    <property type="term" value="P:mitochondrial electron transport, NADH to ubiquinone"/>
    <property type="evidence" value="ECO:0007669"/>
    <property type="project" value="InterPro"/>
</dbReference>
<dbReference type="EMBL" id="ML986488">
    <property type="protein sequence ID" value="KAF2278385.1"/>
    <property type="molecule type" value="Genomic_DNA"/>
</dbReference>
<dbReference type="GO" id="GO:0045271">
    <property type="term" value="C:respiratory chain complex I"/>
    <property type="evidence" value="ECO:0007669"/>
    <property type="project" value="InterPro"/>
</dbReference>
<dbReference type="AlphaFoldDB" id="A0A6A6JQ48"/>
<dbReference type="RefSeq" id="XP_033655924.1">
    <property type="nucleotide sequence ID" value="XM_033801484.1"/>
</dbReference>
<dbReference type="OrthoDB" id="1913277at2759"/>
<evidence type="ECO:0000256" key="7">
    <source>
        <dbReference type="SAM" id="Phobius"/>
    </source>
</evidence>
<dbReference type="PANTHER" id="PTHR21382:SF1">
    <property type="entry name" value="NADH DEHYDROGENASE [UBIQUINONE] 1 ALPHA SUBCOMPLEX SUBUNIT 11"/>
    <property type="match status" value="1"/>
</dbReference>
<feature type="transmembrane region" description="Helical" evidence="7">
    <location>
        <begin position="48"/>
        <end position="68"/>
    </location>
</feature>
<dbReference type="GeneID" id="54554659"/>
<feature type="transmembrane region" description="Helical" evidence="7">
    <location>
        <begin position="103"/>
        <end position="122"/>
    </location>
</feature>
<evidence type="ECO:0008006" key="10">
    <source>
        <dbReference type="Google" id="ProtNLM"/>
    </source>
</evidence>
<evidence type="ECO:0000256" key="6">
    <source>
        <dbReference type="ARBA" id="ARBA00023136"/>
    </source>
</evidence>
<dbReference type="GO" id="GO:0005743">
    <property type="term" value="C:mitochondrial inner membrane"/>
    <property type="evidence" value="ECO:0007669"/>
    <property type="project" value="UniProtKB-SubCell"/>
</dbReference>
<proteinExistence type="predicted"/>
<accession>A0A6A6JQ48</accession>
<keyword evidence="2 7" id="KW-0812">Transmembrane</keyword>
<comment type="subcellular location">
    <subcellularLocation>
        <location evidence="1">Mitochondrion inner membrane</location>
        <topology evidence="1">Multi-pass membrane protein</topology>
    </subcellularLocation>
</comment>
<evidence type="ECO:0000256" key="2">
    <source>
        <dbReference type="ARBA" id="ARBA00022692"/>
    </source>
</evidence>
<keyword evidence="5" id="KW-0496">Mitochondrion</keyword>
<reference evidence="8" key="1">
    <citation type="journal article" date="2020" name="Stud. Mycol.">
        <title>101 Dothideomycetes genomes: a test case for predicting lifestyles and emergence of pathogens.</title>
        <authorList>
            <person name="Haridas S."/>
            <person name="Albert R."/>
            <person name="Binder M."/>
            <person name="Bloem J."/>
            <person name="Labutti K."/>
            <person name="Salamov A."/>
            <person name="Andreopoulos B."/>
            <person name="Baker S."/>
            <person name="Barry K."/>
            <person name="Bills G."/>
            <person name="Bluhm B."/>
            <person name="Cannon C."/>
            <person name="Castanera R."/>
            <person name="Culley D."/>
            <person name="Daum C."/>
            <person name="Ezra D."/>
            <person name="Gonzalez J."/>
            <person name="Henrissat B."/>
            <person name="Kuo A."/>
            <person name="Liang C."/>
            <person name="Lipzen A."/>
            <person name="Lutzoni F."/>
            <person name="Magnuson J."/>
            <person name="Mondo S."/>
            <person name="Nolan M."/>
            <person name="Ohm R."/>
            <person name="Pangilinan J."/>
            <person name="Park H.-J."/>
            <person name="Ramirez L."/>
            <person name="Alfaro M."/>
            <person name="Sun H."/>
            <person name="Tritt A."/>
            <person name="Yoshinaga Y."/>
            <person name="Zwiers L.-H."/>
            <person name="Turgeon B."/>
            <person name="Goodwin S."/>
            <person name="Spatafora J."/>
            <person name="Crous P."/>
            <person name="Grigoriev I."/>
        </authorList>
    </citation>
    <scope>NUCLEOTIDE SEQUENCE</scope>
    <source>
        <strain evidence="8">CBS 379.55</strain>
    </source>
</reference>
<dbReference type="Proteomes" id="UP000800097">
    <property type="component" value="Unassembled WGS sequence"/>
</dbReference>
<evidence type="ECO:0000313" key="8">
    <source>
        <dbReference type="EMBL" id="KAF2278385.1"/>
    </source>
</evidence>
<keyword evidence="9" id="KW-1185">Reference proteome</keyword>
<keyword evidence="4 7" id="KW-1133">Transmembrane helix</keyword>
<dbReference type="PANTHER" id="PTHR21382">
    <property type="entry name" value="NADH-UBIQUINONE OXIDOREDUCTASE SUBUNIT"/>
    <property type="match status" value="1"/>
</dbReference>
<evidence type="ECO:0000256" key="5">
    <source>
        <dbReference type="ARBA" id="ARBA00023128"/>
    </source>
</evidence>
<name>A0A6A6JQ48_WESOR</name>
<keyword evidence="6 7" id="KW-0472">Membrane</keyword>
<evidence type="ECO:0000256" key="4">
    <source>
        <dbReference type="ARBA" id="ARBA00022989"/>
    </source>
</evidence>
<evidence type="ECO:0000256" key="3">
    <source>
        <dbReference type="ARBA" id="ARBA00022792"/>
    </source>
</evidence>
<organism evidence="8 9">
    <name type="scientific">Westerdykella ornata</name>
    <dbReference type="NCBI Taxonomy" id="318751"/>
    <lineage>
        <taxon>Eukaryota</taxon>
        <taxon>Fungi</taxon>
        <taxon>Dikarya</taxon>
        <taxon>Ascomycota</taxon>
        <taxon>Pezizomycotina</taxon>
        <taxon>Dothideomycetes</taxon>
        <taxon>Pleosporomycetidae</taxon>
        <taxon>Pleosporales</taxon>
        <taxon>Sporormiaceae</taxon>
        <taxon>Westerdykella</taxon>
    </lineage>
</organism>
<dbReference type="InterPro" id="IPR039205">
    <property type="entry name" value="NDUFA11"/>
</dbReference>